<comment type="caution">
    <text evidence="2">The sequence shown here is derived from an EMBL/GenBank/DDBJ whole genome shotgun (WGS) entry which is preliminary data.</text>
</comment>
<gene>
    <name evidence="2" type="ORF">G2W53_041957</name>
</gene>
<sequence length="272" mass="30847">MDMAQVDVVVGQVNLYLCHVPFQLEQVLAIPSTEPVEEGKTSEEDEEEEESSEEGGHNVYGSEDSENESVKDSAVSITFGDSEEEDIIRGFNIPAEQHDVFETESENQAIILNASTSKAQGLSDEEYESEELLSEDSNEDEDDDHIVQKQVFPRFKQIKDMTYYKVDLGTIFGIKIEFIDVVKTHAVHNGKSTKFIKNDKQRVRIICVGGTKVRPCLWIITTMKLPGKETWKLRVCHNTHTCSRDIAVKLMSADWLARKFESKLRSNPKTKN</sequence>
<dbReference type="Proteomes" id="UP000634136">
    <property type="component" value="Unassembled WGS sequence"/>
</dbReference>
<proteinExistence type="predicted"/>
<dbReference type="EMBL" id="JAAIUW010000013">
    <property type="protein sequence ID" value="KAF7802846.1"/>
    <property type="molecule type" value="Genomic_DNA"/>
</dbReference>
<organism evidence="2 3">
    <name type="scientific">Senna tora</name>
    <dbReference type="NCBI Taxonomy" id="362788"/>
    <lineage>
        <taxon>Eukaryota</taxon>
        <taxon>Viridiplantae</taxon>
        <taxon>Streptophyta</taxon>
        <taxon>Embryophyta</taxon>
        <taxon>Tracheophyta</taxon>
        <taxon>Spermatophyta</taxon>
        <taxon>Magnoliopsida</taxon>
        <taxon>eudicotyledons</taxon>
        <taxon>Gunneridae</taxon>
        <taxon>Pentapetalae</taxon>
        <taxon>rosids</taxon>
        <taxon>fabids</taxon>
        <taxon>Fabales</taxon>
        <taxon>Fabaceae</taxon>
        <taxon>Caesalpinioideae</taxon>
        <taxon>Cassia clade</taxon>
        <taxon>Senna</taxon>
    </lineage>
</organism>
<reference evidence="2" key="1">
    <citation type="submission" date="2020-09" db="EMBL/GenBank/DDBJ databases">
        <title>Genome-Enabled Discovery of Anthraquinone Biosynthesis in Senna tora.</title>
        <authorList>
            <person name="Kang S.-H."/>
            <person name="Pandey R.P."/>
            <person name="Lee C.-M."/>
            <person name="Sim J.-S."/>
            <person name="Jeong J.-T."/>
            <person name="Choi B.-S."/>
            <person name="Jung M."/>
            <person name="Ginzburg D."/>
            <person name="Zhao K."/>
            <person name="Won S.Y."/>
            <person name="Oh T.-J."/>
            <person name="Yu Y."/>
            <person name="Kim N.-H."/>
            <person name="Lee O.R."/>
            <person name="Lee T.-H."/>
            <person name="Bashyal P."/>
            <person name="Kim T.-S."/>
            <person name="Lee W.-H."/>
            <person name="Kawkins C."/>
            <person name="Kim C.-K."/>
            <person name="Kim J.S."/>
            <person name="Ahn B.O."/>
            <person name="Rhee S.Y."/>
            <person name="Sohng J.K."/>
        </authorList>
    </citation>
    <scope>NUCLEOTIDE SEQUENCE</scope>
    <source>
        <tissue evidence="2">Leaf</tissue>
    </source>
</reference>
<feature type="region of interest" description="Disordered" evidence="1">
    <location>
        <begin position="33"/>
        <end position="73"/>
    </location>
</feature>
<evidence type="ECO:0008006" key="4">
    <source>
        <dbReference type="Google" id="ProtNLM"/>
    </source>
</evidence>
<evidence type="ECO:0000313" key="2">
    <source>
        <dbReference type="EMBL" id="KAF7802846.1"/>
    </source>
</evidence>
<dbReference type="AlphaFoldDB" id="A0A834SG22"/>
<feature type="compositionally biased region" description="Acidic residues" evidence="1">
    <location>
        <begin position="43"/>
        <end position="53"/>
    </location>
</feature>
<accession>A0A834SG22</accession>
<name>A0A834SG22_9FABA</name>
<feature type="region of interest" description="Disordered" evidence="1">
    <location>
        <begin position="120"/>
        <end position="143"/>
    </location>
</feature>
<keyword evidence="3" id="KW-1185">Reference proteome</keyword>
<evidence type="ECO:0000313" key="3">
    <source>
        <dbReference type="Proteomes" id="UP000634136"/>
    </source>
</evidence>
<protein>
    <recommendedName>
        <fullName evidence="4">Transposase MuDR plant domain-containing protein</fullName>
    </recommendedName>
</protein>
<dbReference type="OrthoDB" id="1750715at2759"/>
<feature type="compositionally biased region" description="Acidic residues" evidence="1">
    <location>
        <begin position="123"/>
        <end position="143"/>
    </location>
</feature>
<evidence type="ECO:0000256" key="1">
    <source>
        <dbReference type="SAM" id="MobiDB-lite"/>
    </source>
</evidence>